<dbReference type="PANTHER" id="PTHR33490:SF3">
    <property type="entry name" value="CONSERVED INTEGRAL MEMBRANE PROTEIN"/>
    <property type="match status" value="1"/>
</dbReference>
<dbReference type="Gene3D" id="3.10.620.30">
    <property type="match status" value="1"/>
</dbReference>
<dbReference type="InterPro" id="IPR002931">
    <property type="entry name" value="Transglutaminase-like"/>
</dbReference>
<dbReference type="EMBL" id="JAGIOO010000001">
    <property type="protein sequence ID" value="MBP2476866.1"/>
    <property type="molecule type" value="Genomic_DNA"/>
</dbReference>
<dbReference type="Proteomes" id="UP001519363">
    <property type="component" value="Unassembled WGS sequence"/>
</dbReference>
<accession>A0ABS5AJW4</accession>
<organism evidence="2 3">
    <name type="scientific">Crossiella equi</name>
    <dbReference type="NCBI Taxonomy" id="130796"/>
    <lineage>
        <taxon>Bacteria</taxon>
        <taxon>Bacillati</taxon>
        <taxon>Actinomycetota</taxon>
        <taxon>Actinomycetes</taxon>
        <taxon>Pseudonocardiales</taxon>
        <taxon>Pseudonocardiaceae</taxon>
        <taxon>Crossiella</taxon>
    </lineage>
</organism>
<dbReference type="InterPro" id="IPR038765">
    <property type="entry name" value="Papain-like_cys_pep_sf"/>
</dbReference>
<name>A0ABS5AJW4_9PSEU</name>
<evidence type="ECO:0000313" key="2">
    <source>
        <dbReference type="EMBL" id="MBP2476866.1"/>
    </source>
</evidence>
<evidence type="ECO:0000259" key="1">
    <source>
        <dbReference type="SMART" id="SM00460"/>
    </source>
</evidence>
<reference evidence="2 3" key="1">
    <citation type="submission" date="2021-03" db="EMBL/GenBank/DDBJ databases">
        <title>Sequencing the genomes of 1000 actinobacteria strains.</title>
        <authorList>
            <person name="Klenk H.-P."/>
        </authorList>
    </citation>
    <scope>NUCLEOTIDE SEQUENCE [LARGE SCALE GENOMIC DNA]</scope>
    <source>
        <strain evidence="2 3">DSM 44580</strain>
    </source>
</reference>
<dbReference type="PANTHER" id="PTHR33490">
    <property type="entry name" value="BLR5614 PROTEIN-RELATED"/>
    <property type="match status" value="1"/>
</dbReference>
<dbReference type="RefSeq" id="WP_209707341.1">
    <property type="nucleotide sequence ID" value="NZ_JAGIOO010000001.1"/>
</dbReference>
<keyword evidence="3" id="KW-1185">Reference proteome</keyword>
<comment type="caution">
    <text evidence="2">The sequence shown here is derived from an EMBL/GenBank/DDBJ whole genome shotgun (WGS) entry which is preliminary data.</text>
</comment>
<gene>
    <name evidence="2" type="ORF">JOF53_005738</name>
</gene>
<proteinExistence type="predicted"/>
<sequence length="193" mass="20751">MRVVGDAGVGEYLGDDEVVDFRSSAVQRVVRDLPRAGYAAAAFEFVRDRVGHAVDVGERRVTVRASEVLAVGSGLCYAKAHLFVALLRARGVAAGFCYQRLADGEGGFALHGLAAVWVPGQRRWARVDPRGDKPGVRTEFDLRRERLAYPVAVADGEVDYPTVFVRPHPVVLAALRGATDTLELCAGGLPGHL</sequence>
<dbReference type="Pfam" id="PF01841">
    <property type="entry name" value="Transglut_core"/>
    <property type="match status" value="1"/>
</dbReference>
<evidence type="ECO:0000313" key="3">
    <source>
        <dbReference type="Proteomes" id="UP001519363"/>
    </source>
</evidence>
<protein>
    <submittedName>
        <fullName evidence="2">Transglutaminase-like putative cysteine protease</fullName>
    </submittedName>
</protein>
<dbReference type="SUPFAM" id="SSF54001">
    <property type="entry name" value="Cysteine proteinases"/>
    <property type="match status" value="1"/>
</dbReference>
<feature type="domain" description="Transglutaminase-like" evidence="1">
    <location>
        <begin position="68"/>
        <end position="131"/>
    </location>
</feature>
<dbReference type="SMART" id="SM00460">
    <property type="entry name" value="TGc"/>
    <property type="match status" value="1"/>
</dbReference>